<name>A0ABD3NZV7_9STRA</name>
<dbReference type="Proteomes" id="UP001516023">
    <property type="component" value="Unassembled WGS sequence"/>
</dbReference>
<dbReference type="GO" id="GO:0005743">
    <property type="term" value="C:mitochondrial inner membrane"/>
    <property type="evidence" value="ECO:0007669"/>
    <property type="project" value="UniProtKB-SubCell"/>
</dbReference>
<proteinExistence type="inferred from homology"/>
<evidence type="ECO:0008006" key="11">
    <source>
        <dbReference type="Google" id="ProtNLM"/>
    </source>
</evidence>
<dbReference type="InterPro" id="IPR005341">
    <property type="entry name" value="Tim16"/>
</dbReference>
<evidence type="ECO:0000256" key="2">
    <source>
        <dbReference type="ARBA" id="ARBA00008817"/>
    </source>
</evidence>
<evidence type="ECO:0000256" key="3">
    <source>
        <dbReference type="ARBA" id="ARBA00022448"/>
    </source>
</evidence>
<reference evidence="9 10" key="1">
    <citation type="journal article" date="2020" name="G3 (Bethesda)">
        <title>Improved Reference Genome for Cyclotella cryptica CCMP332, a Model for Cell Wall Morphogenesis, Salinity Adaptation, and Lipid Production in Diatoms (Bacillariophyta).</title>
        <authorList>
            <person name="Roberts W.R."/>
            <person name="Downey K.M."/>
            <person name="Ruck E.C."/>
            <person name="Traller J.C."/>
            <person name="Alverson A.J."/>
        </authorList>
    </citation>
    <scope>NUCLEOTIDE SEQUENCE [LARGE SCALE GENOMIC DNA]</scope>
    <source>
        <strain evidence="9 10">CCMP332</strain>
    </source>
</reference>
<evidence type="ECO:0000256" key="5">
    <source>
        <dbReference type="ARBA" id="ARBA00022927"/>
    </source>
</evidence>
<dbReference type="Pfam" id="PF03656">
    <property type="entry name" value="Pam16"/>
    <property type="match status" value="1"/>
</dbReference>
<keyword evidence="5" id="KW-0653">Protein transport</keyword>
<protein>
    <recommendedName>
        <fullName evidence="11">Mitochondrial import inner membrane translocase subunit tim16</fullName>
    </recommendedName>
</protein>
<evidence type="ECO:0000313" key="9">
    <source>
        <dbReference type="EMBL" id="KAL3781264.1"/>
    </source>
</evidence>
<dbReference type="PANTHER" id="PTHR12388:SF0">
    <property type="entry name" value="MITOCHONDRIAL IMPORT INNER MEMBRANE TRANSLOCASE SUBUNIT TIM16"/>
    <property type="match status" value="1"/>
</dbReference>
<keyword evidence="4" id="KW-0999">Mitochondrion inner membrane</keyword>
<keyword evidence="3" id="KW-0813">Transport</keyword>
<dbReference type="PANTHER" id="PTHR12388">
    <property type="entry name" value="MITOCHONDRIA ASSOCIATED GRANULOCYTE MACROPHAGE CSF SIGNALING MOLECULE"/>
    <property type="match status" value="1"/>
</dbReference>
<keyword evidence="6" id="KW-0811">Translocation</keyword>
<evidence type="ECO:0000313" key="10">
    <source>
        <dbReference type="Proteomes" id="UP001516023"/>
    </source>
</evidence>
<comment type="caution">
    <text evidence="9">The sequence shown here is derived from an EMBL/GenBank/DDBJ whole genome shotgun (WGS) entry which is preliminary data.</text>
</comment>
<evidence type="ECO:0000256" key="8">
    <source>
        <dbReference type="ARBA" id="ARBA00023136"/>
    </source>
</evidence>
<evidence type="ECO:0000256" key="6">
    <source>
        <dbReference type="ARBA" id="ARBA00023010"/>
    </source>
</evidence>
<comment type="subcellular location">
    <subcellularLocation>
        <location evidence="1">Mitochondrion inner membrane</location>
        <topology evidence="1">Peripheral membrane protein</topology>
    </subcellularLocation>
</comment>
<dbReference type="EMBL" id="JABMIG020000322">
    <property type="protein sequence ID" value="KAL3781264.1"/>
    <property type="molecule type" value="Genomic_DNA"/>
</dbReference>
<accession>A0ABD3NZV7</accession>
<organism evidence="9 10">
    <name type="scientific">Cyclotella cryptica</name>
    <dbReference type="NCBI Taxonomy" id="29204"/>
    <lineage>
        <taxon>Eukaryota</taxon>
        <taxon>Sar</taxon>
        <taxon>Stramenopiles</taxon>
        <taxon>Ochrophyta</taxon>
        <taxon>Bacillariophyta</taxon>
        <taxon>Coscinodiscophyceae</taxon>
        <taxon>Thalassiosirophycidae</taxon>
        <taxon>Stephanodiscales</taxon>
        <taxon>Stephanodiscaceae</taxon>
        <taxon>Cyclotella</taxon>
    </lineage>
</organism>
<sequence length="142" mass="15481">MALGPLGRVIAQGILLGVSILARALPAAYASALANARKTGADKAAEEAARKGASFLGKARMSKDEALQVLNLSEGEATVEAVQKQYERYFEANKVENGGSFYLQSKIYRAKELLDEYVAEKNKEQQDAWRKEQEKGGKGDEK</sequence>
<dbReference type="InterPro" id="IPR036869">
    <property type="entry name" value="J_dom_sf"/>
</dbReference>
<keyword evidence="7" id="KW-0496">Mitochondrion</keyword>
<dbReference type="GO" id="GO:0015031">
    <property type="term" value="P:protein transport"/>
    <property type="evidence" value="ECO:0007669"/>
    <property type="project" value="UniProtKB-KW"/>
</dbReference>
<keyword evidence="10" id="KW-1185">Reference proteome</keyword>
<comment type="similarity">
    <text evidence="2">Belongs to the TIM16/PAM16 family.</text>
</comment>
<gene>
    <name evidence="9" type="ORF">HJC23_012814</name>
</gene>
<dbReference type="Gene3D" id="1.10.287.110">
    <property type="entry name" value="DnaJ domain"/>
    <property type="match status" value="1"/>
</dbReference>
<dbReference type="AlphaFoldDB" id="A0ABD3NZV7"/>
<evidence type="ECO:0000256" key="7">
    <source>
        <dbReference type="ARBA" id="ARBA00023128"/>
    </source>
</evidence>
<evidence type="ECO:0000256" key="1">
    <source>
        <dbReference type="ARBA" id="ARBA00004637"/>
    </source>
</evidence>
<dbReference type="FunFam" id="1.10.287.110:FF:000006">
    <property type="entry name" value="Import inner membrane translocase subunit TIM16"/>
    <property type="match status" value="1"/>
</dbReference>
<keyword evidence="8" id="KW-0472">Membrane</keyword>
<evidence type="ECO:0000256" key="4">
    <source>
        <dbReference type="ARBA" id="ARBA00022792"/>
    </source>
</evidence>